<accession>A0AAI9HS87</accession>
<proteinExistence type="predicted"/>
<comment type="caution">
    <text evidence="1">The sequence shown here is derived from an EMBL/GenBank/DDBJ whole genome shotgun (WGS) entry which is preliminary data.</text>
</comment>
<sequence>MTVNSVADLAVALGINEAEATQFAVTTCNLMLQHPELLAGDIQHFAQHGTWPEITDKPLVKGDPGTESVLMGMRVLIYKLGKHEGPNGKARQMYDMMRRLGYFTMTDCLR</sequence>
<dbReference type="AlphaFoldDB" id="A0AAI9HS87"/>
<dbReference type="EMBL" id="ABKJEP030000031">
    <property type="protein sequence ID" value="EMO9457022.1"/>
    <property type="molecule type" value="Genomic_DNA"/>
</dbReference>
<reference evidence="1" key="1">
    <citation type="submission" date="2024-02" db="EMBL/GenBank/DDBJ databases">
        <authorList>
            <consortium name="Clinical and Environmental Microbiology Branch: Whole genome sequencing antimicrobial resistance pathogens in the healthcare setting"/>
        </authorList>
    </citation>
    <scope>NUCLEOTIDE SEQUENCE</scope>
    <source>
        <strain evidence="1">2023KU-00017</strain>
    </source>
</reference>
<name>A0AAI9HS87_MORMO</name>
<evidence type="ECO:0000313" key="1">
    <source>
        <dbReference type="EMBL" id="EMO9457022.1"/>
    </source>
</evidence>
<organism evidence="1">
    <name type="scientific">Morganella morganii</name>
    <name type="common">Proteus morganii</name>
    <dbReference type="NCBI Taxonomy" id="582"/>
    <lineage>
        <taxon>Bacteria</taxon>
        <taxon>Pseudomonadati</taxon>
        <taxon>Pseudomonadota</taxon>
        <taxon>Gammaproteobacteria</taxon>
        <taxon>Enterobacterales</taxon>
        <taxon>Morganellaceae</taxon>
        <taxon>Morganella</taxon>
    </lineage>
</organism>
<gene>
    <name evidence="1" type="ORF">PN925_002405</name>
</gene>
<protein>
    <submittedName>
        <fullName evidence="1">Uncharacterized protein</fullName>
    </submittedName>
</protein>